<feature type="domain" description="VWFA" evidence="1">
    <location>
        <begin position="329"/>
        <end position="514"/>
    </location>
</feature>
<dbReference type="Pfam" id="PF13768">
    <property type="entry name" value="VWA_3"/>
    <property type="match status" value="1"/>
</dbReference>
<accession>A0AAV5JTJ2</accession>
<dbReference type="PANTHER" id="PTHR46503">
    <property type="entry name" value="INTER-ALPHA-TRYPSIN INHIBITOR HEAVY CHAIN-LIKE PROTEIN"/>
    <property type="match status" value="1"/>
</dbReference>
<dbReference type="Proteomes" id="UP001054252">
    <property type="component" value="Unassembled WGS sequence"/>
</dbReference>
<dbReference type="Gene3D" id="3.40.50.410">
    <property type="entry name" value="von Willebrand factor, type A domain"/>
    <property type="match status" value="1"/>
</dbReference>
<comment type="caution">
    <text evidence="2">The sequence shown here is derived from an EMBL/GenBank/DDBJ whole genome shotgun (WGS) entry which is preliminary data.</text>
</comment>
<dbReference type="InterPro" id="IPR002035">
    <property type="entry name" value="VWF_A"/>
</dbReference>
<gene>
    <name evidence="2" type="ORF">SLEP1_g28396</name>
</gene>
<evidence type="ECO:0000259" key="1">
    <source>
        <dbReference type="PROSITE" id="PS50234"/>
    </source>
</evidence>
<evidence type="ECO:0000313" key="3">
    <source>
        <dbReference type="Proteomes" id="UP001054252"/>
    </source>
</evidence>
<keyword evidence="3" id="KW-1185">Reference proteome</keyword>
<evidence type="ECO:0000313" key="2">
    <source>
        <dbReference type="EMBL" id="GKV17949.1"/>
    </source>
</evidence>
<dbReference type="SUPFAM" id="SSF53300">
    <property type="entry name" value="vWA-like"/>
    <property type="match status" value="1"/>
</dbReference>
<dbReference type="EMBL" id="BPVZ01000049">
    <property type="protein sequence ID" value="GKV17949.1"/>
    <property type="molecule type" value="Genomic_DNA"/>
</dbReference>
<sequence length="755" mass="83459">MAEDFGKAVEDGLRLAKRVYMGKERAMAPYSTPPRMERSMQSYLPTAPMVYAVIYNPAIVDNPDMPSYQPYVHGRCDPPALIPLQMNSVELDVDCYLDTAFVRVSGSWRVHCVMGSRCCDCRIAVPMGEQGSILGVEVDLPRKSYSTQLIALDDNKDIQKRGGSQDAGFLKPHIFTLTIPQVSLLMGGSNLSITLRWSQKLSFDNGQFTLSVPFAFPEYVTPAIRKIPKKEKIQLNVNSGTGTEILCNLSNHPLKEIRRQVGNLGFFYEADVLAWSKIDFSFSYTVSSSHIVGHVLLQSPSVYDVDQREAFCIYLHSGSQLSVKGFRKDIIFIVDISESMLGKPLEDTKNALSGALSKLNPKDSFNIIAFSEKTRMFSTSMELATNEAVEMAVEWIDTNFIAGGGTNIFTPIDKATEMLMNTSGTIPIIFLVTDGAVEDEKRICDVMKSRLANGESLCPRIYTFGIGSFCNHYFLRMLAMIGRGQYDAAFDLDSIEVRMQKLFSIGLSTIVANVTVETLDDLDDLEVYPSCIPDLSSESTLTICGRYRGNFPNTLKARGILGDLSSFVADLKIESAKDIPLDRVLVRQQIDLLTAQAWLSENRELEQKIAKMSMQTHNVAEYTCMILLENDKITTESPGGHKAPKKSPKNMVPNVPKKLLLPSFAIGFGNLGATAENLRPCYEEPKLPEVAEMFVKATSNCCGKLGSQCCCMCCINCCSKMNDQCAIVLTQLCTVLACFGCFECCSICCSGEHGH</sequence>
<dbReference type="CDD" id="cd01461">
    <property type="entry name" value="vWA_interalpha_trypsin_inhibitor"/>
    <property type="match status" value="1"/>
</dbReference>
<reference evidence="2 3" key="1">
    <citation type="journal article" date="2021" name="Commun. Biol.">
        <title>The genome of Shorea leprosula (Dipterocarpaceae) highlights the ecological relevance of drought in aseasonal tropical rainforests.</title>
        <authorList>
            <person name="Ng K.K.S."/>
            <person name="Kobayashi M.J."/>
            <person name="Fawcett J.A."/>
            <person name="Hatakeyama M."/>
            <person name="Paape T."/>
            <person name="Ng C.H."/>
            <person name="Ang C.C."/>
            <person name="Tnah L.H."/>
            <person name="Lee C.T."/>
            <person name="Nishiyama T."/>
            <person name="Sese J."/>
            <person name="O'Brien M.J."/>
            <person name="Copetti D."/>
            <person name="Mohd Noor M.I."/>
            <person name="Ong R.C."/>
            <person name="Putra M."/>
            <person name="Sireger I.Z."/>
            <person name="Indrioko S."/>
            <person name="Kosugi Y."/>
            <person name="Izuno A."/>
            <person name="Isagi Y."/>
            <person name="Lee S.L."/>
            <person name="Shimizu K.K."/>
        </authorList>
    </citation>
    <scope>NUCLEOTIDE SEQUENCE [LARGE SCALE GENOMIC DNA]</scope>
    <source>
        <strain evidence="2">214</strain>
    </source>
</reference>
<organism evidence="2 3">
    <name type="scientific">Rubroshorea leprosula</name>
    <dbReference type="NCBI Taxonomy" id="152421"/>
    <lineage>
        <taxon>Eukaryota</taxon>
        <taxon>Viridiplantae</taxon>
        <taxon>Streptophyta</taxon>
        <taxon>Embryophyta</taxon>
        <taxon>Tracheophyta</taxon>
        <taxon>Spermatophyta</taxon>
        <taxon>Magnoliopsida</taxon>
        <taxon>eudicotyledons</taxon>
        <taxon>Gunneridae</taxon>
        <taxon>Pentapetalae</taxon>
        <taxon>rosids</taxon>
        <taxon>malvids</taxon>
        <taxon>Malvales</taxon>
        <taxon>Dipterocarpaceae</taxon>
        <taxon>Rubroshorea</taxon>
    </lineage>
</organism>
<dbReference type="PANTHER" id="PTHR46503:SF1">
    <property type="entry name" value="INTER-ALPHA-TRYPSIN INHIBITOR HEAVY CHAIN-LIKE PROTEIN"/>
    <property type="match status" value="1"/>
</dbReference>
<dbReference type="SMART" id="SM00327">
    <property type="entry name" value="VWA"/>
    <property type="match status" value="1"/>
</dbReference>
<proteinExistence type="predicted"/>
<name>A0AAV5JTJ2_9ROSI</name>
<dbReference type="InterPro" id="IPR036465">
    <property type="entry name" value="vWFA_dom_sf"/>
</dbReference>
<dbReference type="AlphaFoldDB" id="A0AAV5JTJ2"/>
<dbReference type="PROSITE" id="PS50234">
    <property type="entry name" value="VWFA"/>
    <property type="match status" value="1"/>
</dbReference>
<protein>
    <recommendedName>
        <fullName evidence="1">VWFA domain-containing protein</fullName>
    </recommendedName>
</protein>